<comment type="caution">
    <text evidence="11">The sequence shown here is derived from an EMBL/GenBank/DDBJ whole genome shotgun (WGS) entry which is preliminary data.</text>
</comment>
<dbReference type="Proteomes" id="UP000324585">
    <property type="component" value="Unassembled WGS sequence"/>
</dbReference>
<dbReference type="GO" id="GO:0005829">
    <property type="term" value="C:cytosol"/>
    <property type="evidence" value="ECO:0007669"/>
    <property type="project" value="UniProtKB-SubCell"/>
</dbReference>
<evidence type="ECO:0000256" key="7">
    <source>
        <dbReference type="ARBA" id="ARBA00044236"/>
    </source>
</evidence>
<comment type="subunit">
    <text evidence="8">Component of the translation initiation factor 2B (eIF2B) complex which is a heterodecamer of two sets of five different subunits: alpha, beta, gamma, delta and epsilon. Subunits alpha, beta and delta comprise a regulatory subcomplex and subunits epsilon and gamma comprise a catalytic subcomplex. Within the complex, the hexameric regulatory complex resides at the center, with the two heterodimeric catalytic subcomplexes bound on opposite sides.</text>
</comment>
<keyword evidence="5" id="KW-0648">Protein biosynthesis</keyword>
<proteinExistence type="inferred from homology"/>
<comment type="subcellular location">
    <subcellularLocation>
        <location evidence="1">Cytoplasm</location>
        <location evidence="1">Cytosol</location>
    </subcellularLocation>
</comment>
<dbReference type="GO" id="GO:0003743">
    <property type="term" value="F:translation initiation factor activity"/>
    <property type="evidence" value="ECO:0007669"/>
    <property type="project" value="UniProtKB-KW"/>
</dbReference>
<dbReference type="GO" id="GO:0005851">
    <property type="term" value="C:eukaryotic translation initiation factor 2B complex"/>
    <property type="evidence" value="ECO:0007669"/>
    <property type="project" value="TreeGrafter"/>
</dbReference>
<dbReference type="OrthoDB" id="10249309at2759"/>
<evidence type="ECO:0000313" key="12">
    <source>
        <dbReference type="Proteomes" id="UP000324585"/>
    </source>
</evidence>
<dbReference type="SUPFAM" id="SSF100950">
    <property type="entry name" value="NagB/RpiA/CoA transferase-like"/>
    <property type="match status" value="1"/>
</dbReference>
<evidence type="ECO:0000256" key="1">
    <source>
        <dbReference type="ARBA" id="ARBA00004514"/>
    </source>
</evidence>
<sequence length="334" mass="35838">MAADEAGPETALAAHARVDFQGRVARGEKLAPAALQVLAEVVKNSEAGTVMGLEREVRDALAAIRASVGRKSISLEAASELFFRFVTRVALDSLPFEVSKQQMIVRFSEFAQSTEVCAERVAQSAERFVADGCTVLVHGNSSLVTAILERARSSGKSFRVIATEGRPFGDGLKMVKRLHALGIPVTMVVDAAVGAIMEQVSMVLVGAEGIVENGGLVNRIGTLTIALAAKAFNRPFYVASECFKFARLYPLNQKDLLRVPGMELGPRFPAVGTRGPPEENASSSDSDSFDLEVIPSDFTPSQYITLLFTDEGVLTPAAVSDKLIATYMYMAMEN</sequence>
<dbReference type="InterPro" id="IPR042528">
    <property type="entry name" value="elF-2B_alpha_N"/>
</dbReference>
<dbReference type="PANTHER" id="PTHR45860:SF1">
    <property type="entry name" value="TRANSLATION INITIATION FACTOR EIF-2B SUBUNIT ALPHA"/>
    <property type="match status" value="1"/>
</dbReference>
<dbReference type="InterPro" id="IPR000649">
    <property type="entry name" value="IF-2B-related"/>
</dbReference>
<evidence type="ECO:0000313" key="11">
    <source>
        <dbReference type="EMBL" id="KAA8494592.1"/>
    </source>
</evidence>
<dbReference type="InterPro" id="IPR051501">
    <property type="entry name" value="eIF2B_alpha/beta/delta"/>
</dbReference>
<keyword evidence="4 11" id="KW-0396">Initiation factor</keyword>
<feature type="region of interest" description="Disordered" evidence="10">
    <location>
        <begin position="268"/>
        <end position="289"/>
    </location>
</feature>
<comment type="similarity">
    <text evidence="2 9">Belongs to the eIF-2B alpha/beta/delta subunits family.</text>
</comment>
<evidence type="ECO:0000256" key="2">
    <source>
        <dbReference type="ARBA" id="ARBA00007251"/>
    </source>
</evidence>
<evidence type="ECO:0000256" key="8">
    <source>
        <dbReference type="ARBA" id="ARBA00046432"/>
    </source>
</evidence>
<dbReference type="Gene3D" id="3.40.50.10470">
    <property type="entry name" value="Translation initiation factor eif-2b, domain 2"/>
    <property type="match status" value="1"/>
</dbReference>
<dbReference type="OMA" id="GDWESCK"/>
<dbReference type="Gene3D" id="1.20.120.1070">
    <property type="entry name" value="Translation initiation factor eIF-2B, N-terminal domain"/>
    <property type="match status" value="1"/>
</dbReference>
<evidence type="ECO:0000256" key="3">
    <source>
        <dbReference type="ARBA" id="ARBA00022490"/>
    </source>
</evidence>
<dbReference type="EMBL" id="VRMN01000004">
    <property type="protein sequence ID" value="KAA8494592.1"/>
    <property type="molecule type" value="Genomic_DNA"/>
</dbReference>
<accession>A0A5J4YUT5</accession>
<dbReference type="Pfam" id="PF01008">
    <property type="entry name" value="IF-2B"/>
    <property type="match status" value="1"/>
</dbReference>
<evidence type="ECO:0000256" key="10">
    <source>
        <dbReference type="SAM" id="MobiDB-lite"/>
    </source>
</evidence>
<dbReference type="PANTHER" id="PTHR45860">
    <property type="entry name" value="TRANSLATION INITIATION FACTOR EIF-2B SUBUNIT ALPHA"/>
    <property type="match status" value="1"/>
</dbReference>
<evidence type="ECO:0000256" key="4">
    <source>
        <dbReference type="ARBA" id="ARBA00022540"/>
    </source>
</evidence>
<organism evidence="11 12">
    <name type="scientific">Porphyridium purpureum</name>
    <name type="common">Red alga</name>
    <name type="synonym">Porphyridium cruentum</name>
    <dbReference type="NCBI Taxonomy" id="35688"/>
    <lineage>
        <taxon>Eukaryota</taxon>
        <taxon>Rhodophyta</taxon>
        <taxon>Bangiophyceae</taxon>
        <taxon>Porphyridiales</taxon>
        <taxon>Porphyridiaceae</taxon>
        <taxon>Porphyridium</taxon>
    </lineage>
</organism>
<protein>
    <recommendedName>
        <fullName evidence="6">Translation initiation factor eIF2B subunit alpha</fullName>
    </recommendedName>
    <alternativeName>
        <fullName evidence="7">eIF2B GDP-GTP exchange factor subunit alpha</fullName>
    </alternativeName>
</protein>
<reference evidence="12" key="1">
    <citation type="journal article" date="2019" name="Nat. Commun.">
        <title>Expansion of phycobilisome linker gene families in mesophilic red algae.</title>
        <authorList>
            <person name="Lee J."/>
            <person name="Kim D."/>
            <person name="Bhattacharya D."/>
            <person name="Yoon H.S."/>
        </authorList>
    </citation>
    <scope>NUCLEOTIDE SEQUENCE [LARGE SCALE GENOMIC DNA]</scope>
    <source>
        <strain evidence="12">CCMP 1328</strain>
    </source>
</reference>
<name>A0A5J4YUT5_PORPP</name>
<evidence type="ECO:0000256" key="9">
    <source>
        <dbReference type="RuleBase" id="RU003814"/>
    </source>
</evidence>
<keyword evidence="3" id="KW-0963">Cytoplasm</keyword>
<dbReference type="AlphaFoldDB" id="A0A5J4YUT5"/>
<dbReference type="InterPro" id="IPR042529">
    <property type="entry name" value="IF_2B-like_C"/>
</dbReference>
<dbReference type="GO" id="GO:0005085">
    <property type="term" value="F:guanyl-nucleotide exchange factor activity"/>
    <property type="evidence" value="ECO:0007669"/>
    <property type="project" value="TreeGrafter"/>
</dbReference>
<keyword evidence="12" id="KW-1185">Reference proteome</keyword>
<evidence type="ECO:0000256" key="5">
    <source>
        <dbReference type="ARBA" id="ARBA00022917"/>
    </source>
</evidence>
<evidence type="ECO:0000256" key="6">
    <source>
        <dbReference type="ARBA" id="ARBA00044208"/>
    </source>
</evidence>
<dbReference type="InterPro" id="IPR037171">
    <property type="entry name" value="NagB/RpiA_transferase-like"/>
</dbReference>
<gene>
    <name evidence="11" type="ORF">FVE85_2833</name>
</gene>